<accession>A0A0F5PX52</accession>
<dbReference type="Proteomes" id="UP000182258">
    <property type="component" value="Unassembled WGS sequence"/>
</dbReference>
<proteinExistence type="predicted"/>
<dbReference type="RefSeq" id="WP_046170728.1">
    <property type="nucleotide sequence ID" value="NZ_FOMB01000003.1"/>
</dbReference>
<keyword evidence="4" id="KW-1185">Reference proteome</keyword>
<dbReference type="Gene3D" id="3.40.50.150">
    <property type="entry name" value="Vaccinia Virus protein VP39"/>
    <property type="match status" value="1"/>
</dbReference>
<name>A0A0F5PX52_9HYPH</name>
<keyword evidence="1" id="KW-0620">Polyamine biosynthesis</keyword>
<dbReference type="EMBL" id="FOMB01000003">
    <property type="protein sequence ID" value="SFC25763.1"/>
    <property type="molecule type" value="Genomic_DNA"/>
</dbReference>
<evidence type="ECO:0000313" key="5">
    <source>
        <dbReference type="Proteomes" id="UP000182258"/>
    </source>
</evidence>
<dbReference type="AlphaFoldDB" id="A0A0F5PX52"/>
<gene>
    <name evidence="3" type="ORF">SAMN04488059_103174</name>
    <name evidence="2" type="ORF">WH91_09370</name>
</gene>
<evidence type="ECO:0000313" key="4">
    <source>
        <dbReference type="Proteomes" id="UP000033519"/>
    </source>
</evidence>
<evidence type="ECO:0000313" key="2">
    <source>
        <dbReference type="EMBL" id="KKC33242.1"/>
    </source>
</evidence>
<evidence type="ECO:0000313" key="3">
    <source>
        <dbReference type="EMBL" id="SFC25763.1"/>
    </source>
</evidence>
<dbReference type="SUPFAM" id="SSF53335">
    <property type="entry name" value="S-adenosyl-L-methionine-dependent methyltransferases"/>
    <property type="match status" value="1"/>
</dbReference>
<sequence length="223" mass="23687">MLPWIKLDRAVVPGGGGELQLMQRGTEFSIMAGGNGLMNSRLSGSEEALATLSAERVGMRKSPKVLIGGLGMGFTLRAALASFPADSRIIVAELVPEIIAWARGPLAFLHGTSLDDPRVTLYEGDVGAAITDGKPYDAILLDVDNGPEGLSRPSNDRLYTASGISTAKLALAMGGHLAVWSSARDAPFTKRLNQSGMQTEEITVRANGKRGGARHTIWFATRR</sequence>
<dbReference type="PANTHER" id="PTHR43317:SF3">
    <property type="entry name" value="BLR2883 PROTEIN"/>
    <property type="match status" value="1"/>
</dbReference>
<dbReference type="GO" id="GO:0006596">
    <property type="term" value="P:polyamine biosynthetic process"/>
    <property type="evidence" value="ECO:0007669"/>
    <property type="project" value="UniProtKB-KW"/>
</dbReference>
<dbReference type="OrthoDB" id="9793351at2"/>
<dbReference type="PATRIC" id="fig|728005.3.peg.4596"/>
<organism evidence="3 5">
    <name type="scientific">Devosia psychrophila</name>
    <dbReference type="NCBI Taxonomy" id="728005"/>
    <lineage>
        <taxon>Bacteria</taxon>
        <taxon>Pseudomonadati</taxon>
        <taxon>Pseudomonadota</taxon>
        <taxon>Alphaproteobacteria</taxon>
        <taxon>Hyphomicrobiales</taxon>
        <taxon>Devosiaceae</taxon>
        <taxon>Devosia</taxon>
    </lineage>
</organism>
<dbReference type="Proteomes" id="UP000033519">
    <property type="component" value="Unassembled WGS sequence"/>
</dbReference>
<evidence type="ECO:0000256" key="1">
    <source>
        <dbReference type="ARBA" id="ARBA00023115"/>
    </source>
</evidence>
<protein>
    <submittedName>
        <fullName evidence="3">Spermidine synthase</fullName>
    </submittedName>
</protein>
<reference evidence="2 4" key="1">
    <citation type="submission" date="2015-03" db="EMBL/GenBank/DDBJ databases">
        <authorList>
            <person name="Lepp D."/>
            <person name="Hassan Y.I."/>
            <person name="Li X.-Z."/>
            <person name="Zhou T."/>
        </authorList>
    </citation>
    <scope>NUCLEOTIDE SEQUENCE [LARGE SCALE GENOMIC DNA]</scope>
    <source>
        <strain evidence="2 4">Cr7-05</strain>
    </source>
</reference>
<dbReference type="InterPro" id="IPR029063">
    <property type="entry name" value="SAM-dependent_MTases_sf"/>
</dbReference>
<dbReference type="EMBL" id="LAPV01000093">
    <property type="protein sequence ID" value="KKC33242.1"/>
    <property type="molecule type" value="Genomic_DNA"/>
</dbReference>
<dbReference type="STRING" id="728005.SAMN04488059_103174"/>
<reference evidence="3 5" key="2">
    <citation type="submission" date="2016-10" db="EMBL/GenBank/DDBJ databases">
        <authorList>
            <person name="de Groot N.N."/>
        </authorList>
    </citation>
    <scope>NUCLEOTIDE SEQUENCE [LARGE SCALE GENOMIC DNA]</scope>
    <source>
        <strain evidence="3 5">CGMCC 1.10210</strain>
    </source>
</reference>
<dbReference type="PANTHER" id="PTHR43317">
    <property type="entry name" value="THERMOSPERMINE SYNTHASE ACAULIS5"/>
    <property type="match status" value="1"/>
</dbReference>